<dbReference type="AlphaFoldDB" id="A0AAN9Q6G9"/>
<feature type="compositionally biased region" description="Polar residues" evidence="1">
    <location>
        <begin position="106"/>
        <end position="118"/>
    </location>
</feature>
<evidence type="ECO:0000313" key="3">
    <source>
        <dbReference type="Proteomes" id="UP001367508"/>
    </source>
</evidence>
<evidence type="ECO:0000256" key="1">
    <source>
        <dbReference type="SAM" id="MobiDB-lite"/>
    </source>
</evidence>
<feature type="compositionally biased region" description="Basic and acidic residues" evidence="1">
    <location>
        <begin position="137"/>
        <end position="149"/>
    </location>
</feature>
<gene>
    <name evidence="2" type="ORF">VNO77_26643</name>
</gene>
<accession>A0AAN9Q6G9</accession>
<name>A0AAN9Q6G9_CANGL</name>
<sequence length="149" mass="17153">MGLAYQQVSTTSSNIKYKGSMKIHWIMHHIHEGKLKTASNVVGCSPIPILKHQGEHLNEPHKDHVWLHQLGITMNPREIERDKEPWAHCYHQAGKSSKPICVTRVSRFTQEPSSSMPKQPTPRHIKDQPQKPSSDMSKQDMSRHPKDQR</sequence>
<proteinExistence type="predicted"/>
<keyword evidence="3" id="KW-1185">Reference proteome</keyword>
<reference evidence="2 3" key="1">
    <citation type="submission" date="2024-01" db="EMBL/GenBank/DDBJ databases">
        <title>The genomes of 5 underutilized Papilionoideae crops provide insights into root nodulation and disease resistanc.</title>
        <authorList>
            <person name="Jiang F."/>
        </authorList>
    </citation>
    <scope>NUCLEOTIDE SEQUENCE [LARGE SCALE GENOMIC DNA]</scope>
    <source>
        <strain evidence="2">LVBAO_FW01</strain>
        <tissue evidence="2">Leaves</tissue>
    </source>
</reference>
<organism evidence="2 3">
    <name type="scientific">Canavalia gladiata</name>
    <name type="common">Sword bean</name>
    <name type="synonym">Dolichos gladiatus</name>
    <dbReference type="NCBI Taxonomy" id="3824"/>
    <lineage>
        <taxon>Eukaryota</taxon>
        <taxon>Viridiplantae</taxon>
        <taxon>Streptophyta</taxon>
        <taxon>Embryophyta</taxon>
        <taxon>Tracheophyta</taxon>
        <taxon>Spermatophyta</taxon>
        <taxon>Magnoliopsida</taxon>
        <taxon>eudicotyledons</taxon>
        <taxon>Gunneridae</taxon>
        <taxon>Pentapetalae</taxon>
        <taxon>rosids</taxon>
        <taxon>fabids</taxon>
        <taxon>Fabales</taxon>
        <taxon>Fabaceae</taxon>
        <taxon>Papilionoideae</taxon>
        <taxon>50 kb inversion clade</taxon>
        <taxon>NPAAA clade</taxon>
        <taxon>indigoferoid/millettioid clade</taxon>
        <taxon>Phaseoleae</taxon>
        <taxon>Canavalia</taxon>
    </lineage>
</organism>
<evidence type="ECO:0000313" key="2">
    <source>
        <dbReference type="EMBL" id="KAK7323179.1"/>
    </source>
</evidence>
<protein>
    <submittedName>
        <fullName evidence="2">Uncharacterized protein</fullName>
    </submittedName>
</protein>
<comment type="caution">
    <text evidence="2">The sequence shown here is derived from an EMBL/GenBank/DDBJ whole genome shotgun (WGS) entry which is preliminary data.</text>
</comment>
<dbReference type="EMBL" id="JAYMYQ010000006">
    <property type="protein sequence ID" value="KAK7323179.1"/>
    <property type="molecule type" value="Genomic_DNA"/>
</dbReference>
<feature type="region of interest" description="Disordered" evidence="1">
    <location>
        <begin position="101"/>
        <end position="149"/>
    </location>
</feature>
<dbReference type="Proteomes" id="UP001367508">
    <property type="component" value="Unassembled WGS sequence"/>
</dbReference>